<gene>
    <name evidence="6" type="ORF">GCM10011289_17440</name>
</gene>
<protein>
    <submittedName>
        <fullName evidence="6">Deoxyribodipyrimidine photo-lyase</fullName>
    </submittedName>
</protein>
<dbReference type="SUPFAM" id="SSF48173">
    <property type="entry name" value="Cryptochrome/photolyase FAD-binding domain"/>
    <property type="match status" value="1"/>
</dbReference>
<dbReference type="Gene3D" id="1.25.40.80">
    <property type="match status" value="1"/>
</dbReference>
<evidence type="ECO:0000256" key="1">
    <source>
        <dbReference type="ARBA" id="ARBA00001932"/>
    </source>
</evidence>
<dbReference type="GO" id="GO:0003677">
    <property type="term" value="F:DNA binding"/>
    <property type="evidence" value="ECO:0007669"/>
    <property type="project" value="TreeGrafter"/>
</dbReference>
<feature type="binding site" evidence="4">
    <location>
        <position position="270"/>
    </location>
    <ligand>
        <name>FAD</name>
        <dbReference type="ChEBI" id="CHEBI:57692"/>
    </ligand>
</feature>
<dbReference type="InterPro" id="IPR014729">
    <property type="entry name" value="Rossmann-like_a/b/a_fold"/>
</dbReference>
<dbReference type="InterPro" id="IPR006050">
    <property type="entry name" value="DNA_photolyase_N"/>
</dbReference>
<dbReference type="GO" id="GO:0009416">
    <property type="term" value="P:response to light stimulus"/>
    <property type="evidence" value="ECO:0007669"/>
    <property type="project" value="TreeGrafter"/>
</dbReference>
<keyword evidence="3 4" id="KW-0274">FAD</keyword>
<comment type="cofactor">
    <cofactor evidence="4">
        <name>FAD</name>
        <dbReference type="ChEBI" id="CHEBI:57692"/>
    </cofactor>
    <text evidence="4">Binds 1 FAD per subunit.</text>
</comment>
<dbReference type="Pfam" id="PF03441">
    <property type="entry name" value="FAD_binding_7"/>
    <property type="match status" value="1"/>
</dbReference>
<organism evidence="6 7">
    <name type="scientific">Paludibacterium paludis</name>
    <dbReference type="NCBI Taxonomy" id="1225769"/>
    <lineage>
        <taxon>Bacteria</taxon>
        <taxon>Pseudomonadati</taxon>
        <taxon>Pseudomonadota</taxon>
        <taxon>Betaproteobacteria</taxon>
        <taxon>Neisseriales</taxon>
        <taxon>Chromobacteriaceae</taxon>
        <taxon>Paludibacterium</taxon>
    </lineage>
</organism>
<evidence type="ECO:0000256" key="2">
    <source>
        <dbReference type="ARBA" id="ARBA00022630"/>
    </source>
</evidence>
<proteinExistence type="predicted"/>
<name>A0A918UA20_9NEIS</name>
<dbReference type="InterPro" id="IPR005101">
    <property type="entry name" value="Cryptochr/Photolyase_FAD-bd"/>
</dbReference>
<dbReference type="SUPFAM" id="SSF52425">
    <property type="entry name" value="Cryptochrome/photolyase, N-terminal domain"/>
    <property type="match status" value="1"/>
</dbReference>
<dbReference type="PANTHER" id="PTHR11455">
    <property type="entry name" value="CRYPTOCHROME"/>
    <property type="match status" value="1"/>
</dbReference>
<comment type="cofactor">
    <cofactor evidence="1">
        <name>(6R)-5,10-methylene-5,6,7,8-tetrahydrofolate</name>
        <dbReference type="ChEBI" id="CHEBI:15636"/>
    </cofactor>
</comment>
<evidence type="ECO:0000259" key="5">
    <source>
        <dbReference type="PROSITE" id="PS51645"/>
    </source>
</evidence>
<dbReference type="PROSITE" id="PS51645">
    <property type="entry name" value="PHR_CRY_ALPHA_BETA"/>
    <property type="match status" value="1"/>
</dbReference>
<reference evidence="6" key="1">
    <citation type="journal article" date="2014" name="Int. J. Syst. Evol. Microbiol.">
        <title>Complete genome sequence of Corynebacterium casei LMG S-19264T (=DSM 44701T), isolated from a smear-ripened cheese.</title>
        <authorList>
            <consortium name="US DOE Joint Genome Institute (JGI-PGF)"/>
            <person name="Walter F."/>
            <person name="Albersmeier A."/>
            <person name="Kalinowski J."/>
            <person name="Ruckert C."/>
        </authorList>
    </citation>
    <scope>NUCLEOTIDE SEQUENCE</scope>
    <source>
        <strain evidence="6">KCTC 32182</strain>
    </source>
</reference>
<dbReference type="EMBL" id="BMYX01000008">
    <property type="protein sequence ID" value="GGY14625.1"/>
    <property type="molecule type" value="Genomic_DNA"/>
</dbReference>
<dbReference type="AlphaFoldDB" id="A0A918UA20"/>
<dbReference type="InterPro" id="IPR002081">
    <property type="entry name" value="Cryptochrome/DNA_photolyase_1"/>
</dbReference>
<dbReference type="Gene3D" id="1.10.579.10">
    <property type="entry name" value="DNA Cyclobutane Dipyrimidine Photolyase, subunit A, domain 3"/>
    <property type="match status" value="1"/>
</dbReference>
<dbReference type="InterPro" id="IPR036155">
    <property type="entry name" value="Crypto/Photolyase_N_sf"/>
</dbReference>
<keyword evidence="2 4" id="KW-0285">Flavoprotein</keyword>
<feature type="binding site" evidence="4">
    <location>
        <position position="214"/>
    </location>
    <ligand>
        <name>FAD</name>
        <dbReference type="ChEBI" id="CHEBI:57692"/>
    </ligand>
</feature>
<evidence type="ECO:0000256" key="3">
    <source>
        <dbReference type="ARBA" id="ARBA00022827"/>
    </source>
</evidence>
<comment type="caution">
    <text evidence="6">The sequence shown here is derived from an EMBL/GenBank/DDBJ whole genome shotgun (WGS) entry which is preliminary data.</text>
</comment>
<evidence type="ECO:0000313" key="6">
    <source>
        <dbReference type="EMBL" id="GGY14625.1"/>
    </source>
</evidence>
<feature type="domain" description="Photolyase/cryptochrome alpha/beta" evidence="5">
    <location>
        <begin position="6"/>
        <end position="135"/>
    </location>
</feature>
<dbReference type="Proteomes" id="UP000645257">
    <property type="component" value="Unassembled WGS sequence"/>
</dbReference>
<dbReference type="GO" id="GO:0003904">
    <property type="term" value="F:deoxyribodipyrimidine photo-lyase activity"/>
    <property type="evidence" value="ECO:0007669"/>
    <property type="project" value="TreeGrafter"/>
</dbReference>
<accession>A0A918UA20</accession>
<dbReference type="InterPro" id="IPR036134">
    <property type="entry name" value="Crypto/Photolyase_FAD-like_sf"/>
</dbReference>
<evidence type="ECO:0000313" key="7">
    <source>
        <dbReference type="Proteomes" id="UP000645257"/>
    </source>
</evidence>
<keyword evidence="7" id="KW-1185">Reference proteome</keyword>
<evidence type="ECO:0000256" key="4">
    <source>
        <dbReference type="PIRSR" id="PIRSR602081-1"/>
    </source>
</evidence>
<dbReference type="PANTHER" id="PTHR11455:SF9">
    <property type="entry name" value="CRYPTOCHROME CIRCADIAN CLOCK 5 ISOFORM X1"/>
    <property type="match status" value="1"/>
</dbReference>
<dbReference type="GO" id="GO:0071949">
    <property type="term" value="F:FAD binding"/>
    <property type="evidence" value="ECO:0007669"/>
    <property type="project" value="TreeGrafter"/>
</dbReference>
<dbReference type="Pfam" id="PF00875">
    <property type="entry name" value="DNA_photolyase"/>
    <property type="match status" value="1"/>
</dbReference>
<dbReference type="Gene3D" id="3.40.50.620">
    <property type="entry name" value="HUPs"/>
    <property type="match status" value="1"/>
</dbReference>
<reference evidence="6" key="2">
    <citation type="submission" date="2020-09" db="EMBL/GenBank/DDBJ databases">
        <authorList>
            <person name="Sun Q."/>
            <person name="Kim S."/>
        </authorList>
    </citation>
    <scope>NUCLEOTIDE SEQUENCE</scope>
    <source>
        <strain evidence="6">KCTC 32182</strain>
    </source>
</reference>
<sequence>MGMSAGLQVVWFKRDLRLHDHAALCHAAAAGPVLCLYLIEPSLWSEPDAACQHYLFARECLDDLQRSLAARGGGVLLLCGEAVTMLERLHRVAPFAALWSHQETGNAASFARDRAVAAWCRAKGIPWHQPRQFGVVRALPCRDGWERQWRALMEEPVLPAPACRFATVPVTSDPWPTPSSLGLDDWNPPLRQTGGRRAGIAALDSFLHERSRHYRGGISSPLLAEEACSRLSPYLSHGCLSLREVYQATCRRLVLLGPEAQWQKQGLRAFLSRLHWHCHFIQKLETEPELEWRNLHRGYDGLREHEWDEARFTALREGRTGWPLVDACVAMLHASGWLNFRMRAMLVSVAAYPLWLHWRPVGIWLAREFLDYEPGIHWSQLQMQSGTTGINVTRVYNPLKQGRDQDPEGRFVRRWLPPLRRVPDTWLFEPWRMPDDVQRRCGVIVGVDIPRPIVDLQLATRQAKARVHALRREADVRAGKAAIIEKHGSRKGTPGKSRAGAERNLTQLRLDW</sequence>